<evidence type="ECO:0000313" key="4">
    <source>
        <dbReference type="Proteomes" id="UP000447833"/>
    </source>
</evidence>
<dbReference type="GO" id="GO:0005829">
    <property type="term" value="C:cytosol"/>
    <property type="evidence" value="ECO:0007669"/>
    <property type="project" value="TreeGrafter"/>
</dbReference>
<dbReference type="InterPro" id="IPR010982">
    <property type="entry name" value="Lambda_DNA-bd_dom_sf"/>
</dbReference>
<dbReference type="SUPFAM" id="SSF47413">
    <property type="entry name" value="lambda repressor-like DNA-binding domains"/>
    <property type="match status" value="1"/>
</dbReference>
<evidence type="ECO:0000313" key="3">
    <source>
        <dbReference type="EMBL" id="MYL64655.1"/>
    </source>
</evidence>
<feature type="domain" description="HTH cro/C1-type" evidence="2">
    <location>
        <begin position="7"/>
        <end position="61"/>
    </location>
</feature>
<keyword evidence="1" id="KW-0238">DNA-binding</keyword>
<sequence length="77" mass="8664">MNIADKIRKHRLEANMTIQELAVKVRIGAGLMQKIEENRYQPDVQTLLKISTALDIPASEFLEKDTIEALKKADSGI</sequence>
<dbReference type="Gene3D" id="1.10.260.40">
    <property type="entry name" value="lambda repressor-like DNA-binding domains"/>
    <property type="match status" value="1"/>
</dbReference>
<dbReference type="GO" id="GO:0003700">
    <property type="term" value="F:DNA-binding transcription factor activity"/>
    <property type="evidence" value="ECO:0007669"/>
    <property type="project" value="TreeGrafter"/>
</dbReference>
<dbReference type="Pfam" id="PF01381">
    <property type="entry name" value="HTH_3"/>
    <property type="match status" value="1"/>
</dbReference>
<dbReference type="PROSITE" id="PS50943">
    <property type="entry name" value="HTH_CROC1"/>
    <property type="match status" value="1"/>
</dbReference>
<dbReference type="InterPro" id="IPR050807">
    <property type="entry name" value="TransReg_Diox_bact_type"/>
</dbReference>
<protein>
    <submittedName>
        <fullName evidence="3">Helix-turn-helix domain-containing protein</fullName>
    </submittedName>
</protein>
<comment type="caution">
    <text evidence="3">The sequence shown here is derived from an EMBL/GenBank/DDBJ whole genome shotgun (WGS) entry which is preliminary data.</text>
</comment>
<dbReference type="PANTHER" id="PTHR46797">
    <property type="entry name" value="HTH-TYPE TRANSCRIPTIONAL REGULATOR"/>
    <property type="match status" value="1"/>
</dbReference>
<reference evidence="3 4" key="1">
    <citation type="submission" date="2019-11" db="EMBL/GenBank/DDBJ databases">
        <title>Genome sequences of 17 halophilic strains isolated from different environments.</title>
        <authorList>
            <person name="Furrow R.E."/>
        </authorList>
    </citation>
    <scope>NUCLEOTIDE SEQUENCE [LARGE SCALE GENOMIC DNA]</scope>
    <source>
        <strain evidence="3 4">22506_14_FS</strain>
    </source>
</reference>
<name>A0A845F1S6_9BACL</name>
<dbReference type="SMART" id="SM00530">
    <property type="entry name" value="HTH_XRE"/>
    <property type="match status" value="1"/>
</dbReference>
<dbReference type="InterPro" id="IPR001387">
    <property type="entry name" value="Cro/C1-type_HTH"/>
</dbReference>
<accession>A0A845F1S6</accession>
<dbReference type="CDD" id="cd00093">
    <property type="entry name" value="HTH_XRE"/>
    <property type="match status" value="1"/>
</dbReference>
<organism evidence="3 4">
    <name type="scientific">Guptibacillus hwajinpoensis</name>
    <dbReference type="NCBI Taxonomy" id="208199"/>
    <lineage>
        <taxon>Bacteria</taxon>
        <taxon>Bacillati</taxon>
        <taxon>Bacillota</taxon>
        <taxon>Bacilli</taxon>
        <taxon>Bacillales</taxon>
        <taxon>Guptibacillaceae</taxon>
        <taxon>Guptibacillus</taxon>
    </lineage>
</organism>
<dbReference type="Proteomes" id="UP000447833">
    <property type="component" value="Unassembled WGS sequence"/>
</dbReference>
<dbReference type="AlphaFoldDB" id="A0A845F1S6"/>
<dbReference type="GO" id="GO:0003677">
    <property type="term" value="F:DNA binding"/>
    <property type="evidence" value="ECO:0007669"/>
    <property type="project" value="UniProtKB-KW"/>
</dbReference>
<proteinExistence type="predicted"/>
<dbReference type="PANTHER" id="PTHR46797:SF1">
    <property type="entry name" value="METHYLPHOSPHONATE SYNTHASE"/>
    <property type="match status" value="1"/>
</dbReference>
<gene>
    <name evidence="3" type="ORF">GLW07_14955</name>
</gene>
<dbReference type="RefSeq" id="WP_160920075.1">
    <property type="nucleotide sequence ID" value="NZ_WMEY01000004.1"/>
</dbReference>
<evidence type="ECO:0000259" key="2">
    <source>
        <dbReference type="PROSITE" id="PS50943"/>
    </source>
</evidence>
<evidence type="ECO:0000256" key="1">
    <source>
        <dbReference type="ARBA" id="ARBA00023125"/>
    </source>
</evidence>
<dbReference type="EMBL" id="WMEY01000004">
    <property type="protein sequence ID" value="MYL64655.1"/>
    <property type="molecule type" value="Genomic_DNA"/>
</dbReference>